<keyword evidence="2" id="KW-0719">Serine esterase</keyword>
<dbReference type="InterPro" id="IPR029058">
    <property type="entry name" value="AB_hydrolase_fold"/>
</dbReference>
<dbReference type="AlphaFoldDB" id="A0AAV7XDJ5"/>
<dbReference type="PANTHER" id="PTHR43142">
    <property type="entry name" value="CARBOXYLIC ESTER HYDROLASE"/>
    <property type="match status" value="1"/>
</dbReference>
<evidence type="ECO:0000256" key="2">
    <source>
        <dbReference type="ARBA" id="ARBA00022487"/>
    </source>
</evidence>
<gene>
    <name evidence="6" type="ORF">ONE63_002713</name>
</gene>
<keyword evidence="4" id="KW-0325">Glycoprotein</keyword>
<evidence type="ECO:0000259" key="5">
    <source>
        <dbReference type="Pfam" id="PF00135"/>
    </source>
</evidence>
<dbReference type="Proteomes" id="UP001075354">
    <property type="component" value="Chromosome 12"/>
</dbReference>
<evidence type="ECO:0000256" key="3">
    <source>
        <dbReference type="ARBA" id="ARBA00022801"/>
    </source>
</evidence>
<name>A0AAV7XDJ5_9NEOP</name>
<dbReference type="Pfam" id="PF00135">
    <property type="entry name" value="COesterase"/>
    <property type="match status" value="1"/>
</dbReference>
<proteinExistence type="inferred from homology"/>
<dbReference type="EMBL" id="JAPTSV010000012">
    <property type="protein sequence ID" value="KAJ1522427.1"/>
    <property type="molecule type" value="Genomic_DNA"/>
</dbReference>
<reference evidence="6" key="1">
    <citation type="submission" date="2022-12" db="EMBL/GenBank/DDBJ databases">
        <title>Chromosome-level genome assembly of the bean flower thrips Megalurothrips usitatus.</title>
        <authorList>
            <person name="Ma L."/>
            <person name="Liu Q."/>
            <person name="Li H."/>
            <person name="Cai W."/>
        </authorList>
    </citation>
    <scope>NUCLEOTIDE SEQUENCE</scope>
    <source>
        <strain evidence="6">Cailab_2022a</strain>
    </source>
</reference>
<organism evidence="6 7">
    <name type="scientific">Megalurothrips usitatus</name>
    <name type="common">bean blossom thrips</name>
    <dbReference type="NCBI Taxonomy" id="439358"/>
    <lineage>
        <taxon>Eukaryota</taxon>
        <taxon>Metazoa</taxon>
        <taxon>Ecdysozoa</taxon>
        <taxon>Arthropoda</taxon>
        <taxon>Hexapoda</taxon>
        <taxon>Insecta</taxon>
        <taxon>Pterygota</taxon>
        <taxon>Neoptera</taxon>
        <taxon>Paraneoptera</taxon>
        <taxon>Thysanoptera</taxon>
        <taxon>Terebrantia</taxon>
        <taxon>Thripoidea</taxon>
        <taxon>Thripidae</taxon>
        <taxon>Megalurothrips</taxon>
    </lineage>
</organism>
<evidence type="ECO:0000313" key="6">
    <source>
        <dbReference type="EMBL" id="KAJ1522427.1"/>
    </source>
</evidence>
<dbReference type="GO" id="GO:0052689">
    <property type="term" value="F:carboxylic ester hydrolase activity"/>
    <property type="evidence" value="ECO:0007669"/>
    <property type="project" value="UniProtKB-KW"/>
</dbReference>
<evidence type="ECO:0000256" key="1">
    <source>
        <dbReference type="ARBA" id="ARBA00005964"/>
    </source>
</evidence>
<protein>
    <recommendedName>
        <fullName evidence="5">Carboxylesterase type B domain-containing protein</fullName>
    </recommendedName>
</protein>
<evidence type="ECO:0000313" key="7">
    <source>
        <dbReference type="Proteomes" id="UP001075354"/>
    </source>
</evidence>
<comment type="similarity">
    <text evidence="1">Belongs to the type-B carboxylesterase/lipase family.</text>
</comment>
<comment type="caution">
    <text evidence="6">The sequence shown here is derived from an EMBL/GenBank/DDBJ whole genome shotgun (WGS) entry which is preliminary data.</text>
</comment>
<dbReference type="InterPro" id="IPR002018">
    <property type="entry name" value="CarbesteraseB"/>
</dbReference>
<accession>A0AAV7XDJ5</accession>
<keyword evidence="7" id="KW-1185">Reference proteome</keyword>
<sequence>MQGQGGCRDYWEFRGVRYAAAPVGELRFKAPRPAAPWKGVVNATAEGSGCPQVSQGKVTGSEDCLNLDVYTPTLKCSGRSYPVIVWFHGGNLITGGVSRKEYGPDFLVHHDVVLVEPNYRLGALGFLNLDTSSVPGNAGIKDGLAALRWVRDNVAAFCGDPARVTLMGQSAGAKLVGFMALSKGGQGLFRAAIQMSGTANSPLAYTEDHVQRAHDLAARLGNTGTDAASVERTLLRADWRDLTRRTFEMNDNSGWGLPYNPFVASPERRPADGEEVALNRDPESLLSDPAVPRVPTLAGVVSGEGVAFTYGNVEAFQTSHSQHVYQTLKKVCLSRQFVPKTKNVEDLDEVYTQKNDILDQGWTDLKNTSLELSKVVNLDSSYSLTSFRNRVLIQVYKPWKVQG</sequence>
<dbReference type="PANTHER" id="PTHR43142:SF1">
    <property type="entry name" value="CARBOXYLIC ESTER HYDROLASE"/>
    <property type="match status" value="1"/>
</dbReference>
<evidence type="ECO:0000256" key="4">
    <source>
        <dbReference type="ARBA" id="ARBA00023180"/>
    </source>
</evidence>
<dbReference type="Gene3D" id="3.40.50.1820">
    <property type="entry name" value="alpha/beta hydrolase"/>
    <property type="match status" value="1"/>
</dbReference>
<keyword evidence="3" id="KW-0378">Hydrolase</keyword>
<feature type="domain" description="Carboxylesterase type B" evidence="5">
    <location>
        <begin position="10"/>
        <end position="356"/>
    </location>
</feature>
<dbReference type="SUPFAM" id="SSF53474">
    <property type="entry name" value="alpha/beta-Hydrolases"/>
    <property type="match status" value="1"/>
</dbReference>